<dbReference type="InterPro" id="IPR003607">
    <property type="entry name" value="HD/PDEase_dom"/>
</dbReference>
<dbReference type="Pfam" id="PF00072">
    <property type="entry name" value="Response_reg"/>
    <property type="match status" value="1"/>
</dbReference>
<dbReference type="SUPFAM" id="SSF52172">
    <property type="entry name" value="CheY-like"/>
    <property type="match status" value="1"/>
</dbReference>
<organism evidence="3">
    <name type="scientific">hydrothermal vent metagenome</name>
    <dbReference type="NCBI Taxonomy" id="652676"/>
    <lineage>
        <taxon>unclassified sequences</taxon>
        <taxon>metagenomes</taxon>
        <taxon>ecological metagenomes</taxon>
    </lineage>
</organism>
<proteinExistence type="predicted"/>
<dbReference type="AlphaFoldDB" id="A0A3B1CPD9"/>
<dbReference type="InterPro" id="IPR037522">
    <property type="entry name" value="HD_GYP_dom"/>
</dbReference>
<name>A0A3B1CPD9_9ZZZZ</name>
<accession>A0A3B1CPD9</accession>
<dbReference type="EMBL" id="UOGA01000315">
    <property type="protein sequence ID" value="VAX25848.1"/>
    <property type="molecule type" value="Genomic_DNA"/>
</dbReference>
<sequence>MKSILIVDDEESLRFALSKAVGFLGFKACAVDSGNEAVRLARENMFDVILLDINIAGINGIETLKQIRANGKSSKSPVIMITTYAHLDSVGEAIRRGASDYMVKPFNLSMIFDRVSRWISANVEAQWKDLKPEQENLLLMTARTLDSAFHSVRTKGELPFGKIRKTADLIITVIEDGSIAGVLNAVKDHDNYTFVHSLRVGIYMTVFGQALAGFLRDDLIVIATGGIIHDVGKAKTPLNILNKPGKLDDHEMKIMMEHATDTYNILKNTPGVPAPVVDIGWLHHERMNGSGYPRGLKGNGVNILGRMAAIVDVYVALTDSRVYKKAYTPEKAFEIMKESPGLFDSDLLKDFRTAALDSLSKM</sequence>
<dbReference type="CDD" id="cd00156">
    <property type="entry name" value="REC"/>
    <property type="match status" value="1"/>
</dbReference>
<evidence type="ECO:0000313" key="3">
    <source>
        <dbReference type="EMBL" id="VAX25848.1"/>
    </source>
</evidence>
<dbReference type="SMART" id="SM00448">
    <property type="entry name" value="REC"/>
    <property type="match status" value="1"/>
</dbReference>
<protein>
    <recommendedName>
        <fullName evidence="4">Response regulator</fullName>
    </recommendedName>
</protein>
<dbReference type="Gene3D" id="1.10.3210.10">
    <property type="entry name" value="Hypothetical protein af1432"/>
    <property type="match status" value="1"/>
</dbReference>
<dbReference type="PANTHER" id="PTHR45228">
    <property type="entry name" value="CYCLIC DI-GMP PHOSPHODIESTERASE TM_0186-RELATED"/>
    <property type="match status" value="1"/>
</dbReference>
<dbReference type="GO" id="GO:0000160">
    <property type="term" value="P:phosphorelay signal transduction system"/>
    <property type="evidence" value="ECO:0007669"/>
    <property type="project" value="InterPro"/>
</dbReference>
<dbReference type="PROSITE" id="PS50110">
    <property type="entry name" value="RESPONSE_REGULATORY"/>
    <property type="match status" value="1"/>
</dbReference>
<evidence type="ECO:0000259" key="1">
    <source>
        <dbReference type="PROSITE" id="PS50110"/>
    </source>
</evidence>
<dbReference type="PANTHER" id="PTHR45228:SF1">
    <property type="entry name" value="CYCLIC DI-GMP PHOSPHODIESTERASE TM_0186"/>
    <property type="match status" value="1"/>
</dbReference>
<dbReference type="PROSITE" id="PS51832">
    <property type="entry name" value="HD_GYP"/>
    <property type="match status" value="1"/>
</dbReference>
<dbReference type="SMART" id="SM00471">
    <property type="entry name" value="HDc"/>
    <property type="match status" value="1"/>
</dbReference>
<reference evidence="3" key="1">
    <citation type="submission" date="2018-06" db="EMBL/GenBank/DDBJ databases">
        <authorList>
            <person name="Zhirakovskaya E."/>
        </authorList>
    </citation>
    <scope>NUCLEOTIDE SEQUENCE</scope>
</reference>
<feature type="domain" description="Response regulatory" evidence="1">
    <location>
        <begin position="3"/>
        <end position="119"/>
    </location>
</feature>
<evidence type="ECO:0000259" key="2">
    <source>
        <dbReference type="PROSITE" id="PS51832"/>
    </source>
</evidence>
<dbReference type="InterPro" id="IPR052020">
    <property type="entry name" value="Cyclic_di-GMP/3'3'-cGAMP_PDE"/>
</dbReference>
<dbReference type="Gene3D" id="3.40.50.2300">
    <property type="match status" value="1"/>
</dbReference>
<dbReference type="SUPFAM" id="SSF109604">
    <property type="entry name" value="HD-domain/PDEase-like"/>
    <property type="match status" value="1"/>
</dbReference>
<feature type="domain" description="HD-GYP" evidence="2">
    <location>
        <begin position="171"/>
        <end position="362"/>
    </location>
</feature>
<dbReference type="CDD" id="cd00077">
    <property type="entry name" value="HDc"/>
    <property type="match status" value="1"/>
</dbReference>
<evidence type="ECO:0008006" key="4">
    <source>
        <dbReference type="Google" id="ProtNLM"/>
    </source>
</evidence>
<dbReference type="InterPro" id="IPR001789">
    <property type="entry name" value="Sig_transdc_resp-reg_receiver"/>
</dbReference>
<gene>
    <name evidence="3" type="ORF">MNBD_NITROSPINAE04-763</name>
</gene>
<dbReference type="Pfam" id="PF13487">
    <property type="entry name" value="HD_5"/>
    <property type="match status" value="1"/>
</dbReference>
<dbReference type="InterPro" id="IPR011006">
    <property type="entry name" value="CheY-like_superfamily"/>
</dbReference>